<evidence type="ECO:0008006" key="4">
    <source>
        <dbReference type="Google" id="ProtNLM"/>
    </source>
</evidence>
<dbReference type="EMBL" id="FOXA01000038">
    <property type="protein sequence ID" value="SFQ13074.1"/>
    <property type="molecule type" value="Genomic_DNA"/>
</dbReference>
<dbReference type="Gene3D" id="1.10.443.10">
    <property type="entry name" value="Intergrase catalytic core"/>
    <property type="match status" value="1"/>
</dbReference>
<gene>
    <name evidence="2" type="ORF">SAMN04488047_13812</name>
</gene>
<organism evidence="2 3">
    <name type="scientific">Tranquillimonas alkanivorans</name>
    <dbReference type="NCBI Taxonomy" id="441119"/>
    <lineage>
        <taxon>Bacteria</taxon>
        <taxon>Pseudomonadati</taxon>
        <taxon>Pseudomonadota</taxon>
        <taxon>Alphaproteobacteria</taxon>
        <taxon>Rhodobacterales</taxon>
        <taxon>Roseobacteraceae</taxon>
        <taxon>Tranquillimonas</taxon>
    </lineage>
</organism>
<dbReference type="InterPro" id="IPR011010">
    <property type="entry name" value="DNA_brk_join_enz"/>
</dbReference>
<dbReference type="SUPFAM" id="SSF56349">
    <property type="entry name" value="DNA breaking-rejoining enzymes"/>
    <property type="match status" value="1"/>
</dbReference>
<dbReference type="Proteomes" id="UP000199356">
    <property type="component" value="Unassembled WGS sequence"/>
</dbReference>
<dbReference type="STRING" id="441119.SAMN04488047_13812"/>
<dbReference type="AlphaFoldDB" id="A0A1I5VZY2"/>
<keyword evidence="3" id="KW-1185">Reference proteome</keyword>
<accession>A0A1I5VZY2</accession>
<dbReference type="InterPro" id="IPR013762">
    <property type="entry name" value="Integrase-like_cat_sf"/>
</dbReference>
<protein>
    <recommendedName>
        <fullName evidence="4">Phage integrase family protein</fullName>
    </recommendedName>
</protein>
<keyword evidence="1" id="KW-0233">DNA recombination</keyword>
<sequence>MTPIRTFKELEARLPELGYSAAMQKQIRPEIRRAEKIYRLPLERIPVDPAAFEERWGRGRIAALAEGFESHEQFLTFRRRLSPALQRAAGLRRNLAPPMPSASTELLRFVDENGGVNAPLPPHLEQSIGALSRAAARTGLAIRDLDDRHVAAIFRELTGGERRSARRGVLRVNELMDRRDEFPDIADLLPARPLAPVARAVAPKSPWARSNRHERGARLWSEFARFVEDRRGRDELGRLIPPKKSKFGLKAEKSYANYLASALALLADAGRLGDGADPGLRDICNAKTIEEIAHLWNVRQLNGEVKKKATTLHTMVCRLSNLAEHFGAKKKERKALAKLRKQVRKASGRVGKMRIEHVDWVRSFAANPGLQRAVFDMPETLKREADAILARWDEHKRAKRQKLMMRALKLGVAACAAAILFRASPVRAANLRHLKFRGGDTNLPRNEDGDLRVSIPGEDVKNRAEIDHPADDDVWPIIDWYLKEIRPRLIADHPYLRKRRLPLVDSDYLFPSTSEDRPLEETAFAKHYAAGCEAVGLRMCLHLARHITVYLILSEDPNAWAQAAAVLEDEIDTVKKHYAWLDTRAAGEEGRKLLRASRARARKHRKGADRHAA</sequence>
<evidence type="ECO:0000256" key="1">
    <source>
        <dbReference type="ARBA" id="ARBA00023172"/>
    </source>
</evidence>
<reference evidence="2 3" key="1">
    <citation type="submission" date="2016-10" db="EMBL/GenBank/DDBJ databases">
        <authorList>
            <person name="de Groot N.N."/>
        </authorList>
    </citation>
    <scope>NUCLEOTIDE SEQUENCE [LARGE SCALE GENOMIC DNA]</scope>
    <source>
        <strain evidence="2 3">DSM 19547</strain>
    </source>
</reference>
<dbReference type="RefSeq" id="WP_143096247.1">
    <property type="nucleotide sequence ID" value="NZ_FOXA01000038.1"/>
</dbReference>
<name>A0A1I5VZY2_9RHOB</name>
<dbReference type="GO" id="GO:0006310">
    <property type="term" value="P:DNA recombination"/>
    <property type="evidence" value="ECO:0007669"/>
    <property type="project" value="UniProtKB-KW"/>
</dbReference>
<dbReference type="OrthoDB" id="7363113at2"/>
<dbReference type="GO" id="GO:0015074">
    <property type="term" value="P:DNA integration"/>
    <property type="evidence" value="ECO:0007669"/>
    <property type="project" value="InterPro"/>
</dbReference>
<proteinExistence type="predicted"/>
<evidence type="ECO:0000313" key="3">
    <source>
        <dbReference type="Proteomes" id="UP000199356"/>
    </source>
</evidence>
<dbReference type="GO" id="GO:0003677">
    <property type="term" value="F:DNA binding"/>
    <property type="evidence" value="ECO:0007669"/>
    <property type="project" value="InterPro"/>
</dbReference>
<evidence type="ECO:0000313" key="2">
    <source>
        <dbReference type="EMBL" id="SFQ13074.1"/>
    </source>
</evidence>